<dbReference type="OrthoDB" id="5877963at2759"/>
<name>A0A0R3TWF5_RODNA</name>
<comment type="similarity">
    <text evidence="6">Belongs to the dicarboxylate/amino acid:cation symporter (DAACS) (TC 2.A.23) family.</text>
</comment>
<evidence type="ECO:0000313" key="9">
    <source>
        <dbReference type="WBParaSite" id="HNAJ_0001218701-mRNA-1"/>
    </source>
</evidence>
<dbReference type="InterPro" id="IPR001991">
    <property type="entry name" value="Na-dicarboxylate_symporter"/>
</dbReference>
<dbReference type="EMBL" id="UZAE01014086">
    <property type="protein sequence ID" value="VDO12377.1"/>
    <property type="molecule type" value="Genomic_DNA"/>
</dbReference>
<comment type="subcellular location">
    <subcellularLocation>
        <location evidence="1 6">Membrane</location>
        <topology evidence="1 6">Multi-pass membrane protein</topology>
    </subcellularLocation>
</comment>
<feature type="transmembrane region" description="Helical" evidence="6">
    <location>
        <begin position="277"/>
        <end position="304"/>
    </location>
</feature>
<gene>
    <name evidence="7" type="ORF">HNAJ_LOCUS12176</name>
</gene>
<feature type="transmembrane region" description="Helical" evidence="6">
    <location>
        <begin position="72"/>
        <end position="94"/>
    </location>
</feature>
<protein>
    <recommendedName>
        <fullName evidence="6">Amino acid transporter</fullName>
    </recommendedName>
</protein>
<dbReference type="AlphaFoldDB" id="A0A0R3TWF5"/>
<dbReference type="Proteomes" id="UP000278807">
    <property type="component" value="Unassembled WGS sequence"/>
</dbReference>
<sequence>MAVQSADLPVLEDGNAKVVQPPKKRFVKIFIDNWFMITTVIGVFIGFGVGFALQKAGLSEAQKIWIAMPGNIYIRLLQLTILPMIAANIIGVLANLNPKENGKVSIISLGFILFFNLISALIGVAYGYIIRPGDWARDPNAINASVIEVEHGNQISYIFKDLLLNIFPDNIVGVTLSQAASDFKNPQKIATGEIVYNAVKADGTNLIGVLFCSVVFGIAANGAREKAEPFKQFFGSLGEVVMLLMQKFLLITPLGVMFMVMSSIAEVQNIGQTFISLGIFVLLNVVGQITHFIFLVLSIVVLCANPFRILKYCMPAYFIAFATTSA</sequence>
<evidence type="ECO:0000256" key="3">
    <source>
        <dbReference type="ARBA" id="ARBA00022692"/>
    </source>
</evidence>
<accession>A0A0R3TWF5</accession>
<evidence type="ECO:0000256" key="5">
    <source>
        <dbReference type="ARBA" id="ARBA00023136"/>
    </source>
</evidence>
<evidence type="ECO:0000256" key="4">
    <source>
        <dbReference type="ARBA" id="ARBA00022989"/>
    </source>
</evidence>
<dbReference type="GO" id="GO:0005313">
    <property type="term" value="F:L-glutamate transmembrane transporter activity"/>
    <property type="evidence" value="ECO:0007669"/>
    <property type="project" value="TreeGrafter"/>
</dbReference>
<evidence type="ECO:0000256" key="1">
    <source>
        <dbReference type="ARBA" id="ARBA00004141"/>
    </source>
</evidence>
<proteinExistence type="inferred from homology"/>
<dbReference type="GO" id="GO:0005886">
    <property type="term" value="C:plasma membrane"/>
    <property type="evidence" value="ECO:0007669"/>
    <property type="project" value="TreeGrafter"/>
</dbReference>
<dbReference type="WBParaSite" id="HNAJ_0001218701-mRNA-1">
    <property type="protein sequence ID" value="HNAJ_0001218701-mRNA-1"/>
    <property type="gene ID" value="HNAJ_0001218701"/>
</dbReference>
<reference evidence="7 8" key="2">
    <citation type="submission" date="2018-11" db="EMBL/GenBank/DDBJ databases">
        <authorList>
            <consortium name="Pathogen Informatics"/>
        </authorList>
    </citation>
    <scope>NUCLEOTIDE SEQUENCE [LARGE SCALE GENOMIC DNA]</scope>
</reference>
<keyword evidence="5 6" id="KW-0472">Membrane</keyword>
<keyword evidence="4 6" id="KW-1133">Transmembrane helix</keyword>
<evidence type="ECO:0000256" key="2">
    <source>
        <dbReference type="ARBA" id="ARBA00022448"/>
    </source>
</evidence>
<dbReference type="InterPro" id="IPR036458">
    <property type="entry name" value="Na:dicarbo_symporter_sf"/>
</dbReference>
<dbReference type="GO" id="GO:0015501">
    <property type="term" value="F:glutamate:sodium symporter activity"/>
    <property type="evidence" value="ECO:0007669"/>
    <property type="project" value="TreeGrafter"/>
</dbReference>
<feature type="transmembrane region" description="Helical" evidence="6">
    <location>
        <begin position="33"/>
        <end position="52"/>
    </location>
</feature>
<dbReference type="STRING" id="102285.A0A0R3TWF5"/>
<dbReference type="SUPFAM" id="SSF118215">
    <property type="entry name" value="Proton glutamate symport protein"/>
    <property type="match status" value="1"/>
</dbReference>
<feature type="transmembrane region" description="Helical" evidence="6">
    <location>
        <begin position="206"/>
        <end position="223"/>
    </location>
</feature>
<feature type="transmembrane region" description="Helical" evidence="6">
    <location>
        <begin position="244"/>
        <end position="265"/>
    </location>
</feature>
<keyword evidence="3 6" id="KW-0812">Transmembrane</keyword>
<evidence type="ECO:0000313" key="8">
    <source>
        <dbReference type="Proteomes" id="UP000278807"/>
    </source>
</evidence>
<feature type="transmembrane region" description="Helical" evidence="6">
    <location>
        <begin position="106"/>
        <end position="129"/>
    </location>
</feature>
<organism evidence="9">
    <name type="scientific">Rodentolepis nana</name>
    <name type="common">Dwarf tapeworm</name>
    <name type="synonym">Hymenolepis nana</name>
    <dbReference type="NCBI Taxonomy" id="102285"/>
    <lineage>
        <taxon>Eukaryota</taxon>
        <taxon>Metazoa</taxon>
        <taxon>Spiralia</taxon>
        <taxon>Lophotrochozoa</taxon>
        <taxon>Platyhelminthes</taxon>
        <taxon>Cestoda</taxon>
        <taxon>Eucestoda</taxon>
        <taxon>Cyclophyllidea</taxon>
        <taxon>Hymenolepididae</taxon>
        <taxon>Rodentolepis</taxon>
    </lineage>
</organism>
<dbReference type="Pfam" id="PF00375">
    <property type="entry name" value="SDF"/>
    <property type="match status" value="1"/>
</dbReference>
<reference evidence="9" key="1">
    <citation type="submission" date="2017-02" db="UniProtKB">
        <authorList>
            <consortium name="WormBaseParasite"/>
        </authorList>
    </citation>
    <scope>IDENTIFICATION</scope>
</reference>
<keyword evidence="2 6" id="KW-0813">Transport</keyword>
<dbReference type="PANTHER" id="PTHR11958">
    <property type="entry name" value="SODIUM/DICARBOXYLATE SYMPORTER-RELATED"/>
    <property type="match status" value="1"/>
</dbReference>
<dbReference type="Gene3D" id="1.10.3860.10">
    <property type="entry name" value="Sodium:dicarboxylate symporter"/>
    <property type="match status" value="1"/>
</dbReference>
<keyword evidence="8" id="KW-1185">Reference proteome</keyword>
<dbReference type="PANTHER" id="PTHR11958:SF63">
    <property type="entry name" value="AMINO ACID TRANSPORTER"/>
    <property type="match status" value="1"/>
</dbReference>
<dbReference type="PRINTS" id="PR00173">
    <property type="entry name" value="EDTRNSPORT"/>
</dbReference>
<evidence type="ECO:0000256" key="6">
    <source>
        <dbReference type="RuleBase" id="RU361216"/>
    </source>
</evidence>
<evidence type="ECO:0000313" key="7">
    <source>
        <dbReference type="EMBL" id="VDO12377.1"/>
    </source>
</evidence>
<dbReference type="GO" id="GO:0015175">
    <property type="term" value="F:neutral L-amino acid transmembrane transporter activity"/>
    <property type="evidence" value="ECO:0007669"/>
    <property type="project" value="TreeGrafter"/>
</dbReference>
<dbReference type="InterPro" id="IPR050746">
    <property type="entry name" value="DAACS"/>
</dbReference>
<keyword evidence="6" id="KW-0769">Symport</keyword>